<reference evidence="2 3" key="1">
    <citation type="submission" date="2017-09" db="EMBL/GenBank/DDBJ databases">
        <title>WGS assembly of Aquilegia coerulea Goldsmith.</title>
        <authorList>
            <person name="Hodges S."/>
            <person name="Kramer E."/>
            <person name="Nordborg M."/>
            <person name="Tomkins J."/>
            <person name="Borevitz J."/>
            <person name="Derieg N."/>
            <person name="Yan J."/>
            <person name="Mihaltcheva S."/>
            <person name="Hayes R.D."/>
            <person name="Rokhsar D."/>
        </authorList>
    </citation>
    <scope>NUCLEOTIDE SEQUENCE [LARGE SCALE GENOMIC DNA]</scope>
    <source>
        <strain evidence="3">cv. Goldsmith</strain>
    </source>
</reference>
<gene>
    <name evidence="2" type="ORF">AQUCO_06700042v1</name>
</gene>
<dbReference type="Proteomes" id="UP000230069">
    <property type="component" value="Unassembled WGS sequence"/>
</dbReference>
<evidence type="ECO:0000256" key="1">
    <source>
        <dbReference type="SAM" id="SignalP"/>
    </source>
</evidence>
<sequence length="110" mass="12600">MNTTKCWVCIFLPLMNTTKLFAYLKEHRMPDVFFGCNSLTSLRASHIEFNPTTEFSGFGSLVTLQLNEVLLMTLLKRYFPPAQFLVNCISGSVLVWSQSRSQVPTYDLRP</sequence>
<name>A0A2G5CBU8_AQUCA</name>
<feature type="chain" id="PRO_5013855160" evidence="1">
    <location>
        <begin position="23"/>
        <end position="110"/>
    </location>
</feature>
<protein>
    <submittedName>
        <fullName evidence="2">Uncharacterized protein</fullName>
    </submittedName>
</protein>
<dbReference type="EMBL" id="KZ305084">
    <property type="protein sequence ID" value="PIA28752.1"/>
    <property type="molecule type" value="Genomic_DNA"/>
</dbReference>
<organism evidence="2 3">
    <name type="scientific">Aquilegia coerulea</name>
    <name type="common">Rocky mountain columbine</name>
    <dbReference type="NCBI Taxonomy" id="218851"/>
    <lineage>
        <taxon>Eukaryota</taxon>
        <taxon>Viridiplantae</taxon>
        <taxon>Streptophyta</taxon>
        <taxon>Embryophyta</taxon>
        <taxon>Tracheophyta</taxon>
        <taxon>Spermatophyta</taxon>
        <taxon>Magnoliopsida</taxon>
        <taxon>Ranunculales</taxon>
        <taxon>Ranunculaceae</taxon>
        <taxon>Thalictroideae</taxon>
        <taxon>Aquilegia</taxon>
    </lineage>
</organism>
<keyword evidence="3" id="KW-1185">Reference proteome</keyword>
<evidence type="ECO:0000313" key="2">
    <source>
        <dbReference type="EMBL" id="PIA28752.1"/>
    </source>
</evidence>
<dbReference type="InParanoid" id="A0A2G5CBU8"/>
<evidence type="ECO:0000313" key="3">
    <source>
        <dbReference type="Proteomes" id="UP000230069"/>
    </source>
</evidence>
<keyword evidence="1" id="KW-0732">Signal</keyword>
<proteinExistence type="predicted"/>
<dbReference type="AlphaFoldDB" id="A0A2G5CBU8"/>
<feature type="signal peptide" evidence="1">
    <location>
        <begin position="1"/>
        <end position="22"/>
    </location>
</feature>
<accession>A0A2G5CBU8</accession>